<proteinExistence type="predicted"/>
<name>A0A212T2X3_9BACT</name>
<dbReference type="SUPFAM" id="SSF50156">
    <property type="entry name" value="PDZ domain-like"/>
    <property type="match status" value="1"/>
</dbReference>
<evidence type="ECO:0000313" key="4">
    <source>
        <dbReference type="EMBL" id="SNC60124.1"/>
    </source>
</evidence>
<dbReference type="SMART" id="SM00228">
    <property type="entry name" value="PDZ"/>
    <property type="match status" value="1"/>
</dbReference>
<dbReference type="InterPro" id="IPR001478">
    <property type="entry name" value="PDZ"/>
</dbReference>
<keyword evidence="5" id="KW-1185">Reference proteome</keyword>
<dbReference type="Proteomes" id="UP000198131">
    <property type="component" value="Unassembled WGS sequence"/>
</dbReference>
<evidence type="ECO:0000259" key="3">
    <source>
        <dbReference type="PROSITE" id="PS50175"/>
    </source>
</evidence>
<dbReference type="InterPro" id="IPR021109">
    <property type="entry name" value="Peptidase_aspartic_dom_sf"/>
</dbReference>
<dbReference type="Gene3D" id="2.40.70.10">
    <property type="entry name" value="Acid Proteases"/>
    <property type="match status" value="2"/>
</dbReference>
<dbReference type="InterPro" id="IPR001995">
    <property type="entry name" value="Peptidase_A2_cat"/>
</dbReference>
<dbReference type="PROSITE" id="PS50106">
    <property type="entry name" value="PDZ"/>
    <property type="match status" value="1"/>
</dbReference>
<dbReference type="GO" id="GO:0006508">
    <property type="term" value="P:proteolysis"/>
    <property type="evidence" value="ECO:0007669"/>
    <property type="project" value="UniProtKB-KW"/>
</dbReference>
<accession>A0A212T2X3</accession>
<dbReference type="InterPro" id="IPR034122">
    <property type="entry name" value="Retropepsin-like_bacterial"/>
</dbReference>
<dbReference type="CDD" id="cd05483">
    <property type="entry name" value="retropepsin_like_bacteria"/>
    <property type="match status" value="1"/>
</dbReference>
<dbReference type="SUPFAM" id="SSF50630">
    <property type="entry name" value="Acid proteases"/>
    <property type="match status" value="1"/>
</dbReference>
<feature type="domain" description="PDZ" evidence="2">
    <location>
        <begin position="333"/>
        <end position="416"/>
    </location>
</feature>
<dbReference type="Pfam" id="PF17820">
    <property type="entry name" value="PDZ_6"/>
    <property type="match status" value="1"/>
</dbReference>
<dbReference type="EMBL" id="FYEW01000001">
    <property type="protein sequence ID" value="SNC60124.1"/>
    <property type="molecule type" value="Genomic_DNA"/>
</dbReference>
<evidence type="ECO:0000313" key="5">
    <source>
        <dbReference type="Proteomes" id="UP000198131"/>
    </source>
</evidence>
<dbReference type="AlphaFoldDB" id="A0A212T2X3"/>
<dbReference type="InterPro" id="IPR041489">
    <property type="entry name" value="PDZ_6"/>
</dbReference>
<sequence length="431" mass="48011">MPLRCVFSWLFLGRLRPGWLCAGAAAFLLLLLSGASPLQAQPGPFRFENPKQTKVRVPAFMQRNLVIIPVQLNGQGPFNFLLDTGISSSLITDPKVRQQLRLRTKERYMISGAGEEEPLEAYRVDSVRVQLKGIDCPRLSFLSLSNDVLNLSGYVGMPIHGLLGSDIFRSFVVEIRPQDQQVVFYTPTSYKVPRGRQWTSIPLDIEGNKTYVTLPVTLSDSLTIPLKLVLDTGAGHALSIETTSDPRLKVPAKNLRTQLGRGLNGYINGYLGRVQALHLGKYKVPALLTSFPDAADVAQRADVFRNGNLGFELLKRFVVVIDYTHNRLLLRPNITFREPFEHDMAGCEIVASGSELRRYLFARIMPDSPAAVAGLQANDELVSVNLIPASQLNLTQVSNLFRSYDGRIMLLVVRRPSGKLFTAALRLRRQI</sequence>
<reference evidence="5" key="1">
    <citation type="submission" date="2017-06" db="EMBL/GenBank/DDBJ databases">
        <authorList>
            <person name="Varghese N."/>
            <person name="Submissions S."/>
        </authorList>
    </citation>
    <scope>NUCLEOTIDE SEQUENCE [LARGE SCALE GENOMIC DNA]</scope>
    <source>
        <strain evidence="5">DSM 11116</strain>
    </source>
</reference>
<dbReference type="PROSITE" id="PS50175">
    <property type="entry name" value="ASP_PROT_RETROV"/>
    <property type="match status" value="1"/>
</dbReference>
<dbReference type="Gene3D" id="2.30.42.10">
    <property type="match status" value="1"/>
</dbReference>
<organism evidence="4 5">
    <name type="scientific">Hymenobacter gelipurpurascens</name>
    <dbReference type="NCBI Taxonomy" id="89968"/>
    <lineage>
        <taxon>Bacteria</taxon>
        <taxon>Pseudomonadati</taxon>
        <taxon>Bacteroidota</taxon>
        <taxon>Cytophagia</taxon>
        <taxon>Cytophagales</taxon>
        <taxon>Hymenobacteraceae</taxon>
        <taxon>Hymenobacter</taxon>
    </lineage>
</organism>
<feature type="domain" description="Peptidase A2" evidence="3">
    <location>
        <begin position="78"/>
        <end position="114"/>
    </location>
</feature>
<dbReference type="Pfam" id="PF13650">
    <property type="entry name" value="Asp_protease_2"/>
    <property type="match status" value="1"/>
</dbReference>
<gene>
    <name evidence="4" type="ORF">SAMN06265337_0194</name>
</gene>
<protein>
    <submittedName>
        <fullName evidence="4">Aspartyl protease</fullName>
    </submittedName>
</protein>
<dbReference type="InterPro" id="IPR036034">
    <property type="entry name" value="PDZ_sf"/>
</dbReference>
<evidence type="ECO:0000256" key="1">
    <source>
        <dbReference type="ARBA" id="ARBA00022801"/>
    </source>
</evidence>
<keyword evidence="4" id="KW-0645">Protease</keyword>
<evidence type="ECO:0000259" key="2">
    <source>
        <dbReference type="PROSITE" id="PS50106"/>
    </source>
</evidence>
<keyword evidence="1" id="KW-0378">Hydrolase</keyword>
<dbReference type="GO" id="GO:0004190">
    <property type="term" value="F:aspartic-type endopeptidase activity"/>
    <property type="evidence" value="ECO:0007669"/>
    <property type="project" value="InterPro"/>
</dbReference>